<dbReference type="EMBL" id="JABFRW010000029">
    <property type="protein sequence ID" value="NOT33115.1"/>
    <property type="molecule type" value="Genomic_DNA"/>
</dbReference>
<dbReference type="InterPro" id="IPR025857">
    <property type="entry name" value="MacB_PCD"/>
</dbReference>
<keyword evidence="4 7" id="KW-1133">Transmembrane helix</keyword>
<comment type="caution">
    <text evidence="10">The sequence shown here is derived from an EMBL/GenBank/DDBJ whole genome shotgun (WGS) entry which is preliminary data.</text>
</comment>
<evidence type="ECO:0000256" key="4">
    <source>
        <dbReference type="ARBA" id="ARBA00022989"/>
    </source>
</evidence>
<feature type="domain" description="ABC3 transporter permease C-terminal" evidence="8">
    <location>
        <begin position="292"/>
        <end position="403"/>
    </location>
</feature>
<dbReference type="InterPro" id="IPR050250">
    <property type="entry name" value="Macrolide_Exporter_MacB"/>
</dbReference>
<dbReference type="AlphaFoldDB" id="A0A849SML2"/>
<feature type="transmembrane region" description="Helical" evidence="7">
    <location>
        <begin position="283"/>
        <end position="309"/>
    </location>
</feature>
<evidence type="ECO:0000256" key="3">
    <source>
        <dbReference type="ARBA" id="ARBA00022692"/>
    </source>
</evidence>
<gene>
    <name evidence="10" type="ORF">HOP12_02985</name>
</gene>
<dbReference type="PANTHER" id="PTHR30572:SF4">
    <property type="entry name" value="ABC TRANSPORTER PERMEASE YTRF"/>
    <property type="match status" value="1"/>
</dbReference>
<evidence type="ECO:0000256" key="5">
    <source>
        <dbReference type="ARBA" id="ARBA00023136"/>
    </source>
</evidence>
<comment type="similarity">
    <text evidence="6">Belongs to the ABC-4 integral membrane protein family.</text>
</comment>
<accession>A0A849SML2</accession>
<evidence type="ECO:0000256" key="2">
    <source>
        <dbReference type="ARBA" id="ARBA00022475"/>
    </source>
</evidence>
<proteinExistence type="inferred from homology"/>
<keyword evidence="2" id="KW-1003">Cell membrane</keyword>
<feature type="transmembrane region" description="Helical" evidence="7">
    <location>
        <begin position="340"/>
        <end position="364"/>
    </location>
</feature>
<reference evidence="10 11" key="1">
    <citation type="submission" date="2020-04" db="EMBL/GenBank/DDBJ databases">
        <title>Metagenomic profiling of ammonia- and methane-oxidizing microorganisms in a Dutch drinking water treatment plant.</title>
        <authorList>
            <person name="Poghosyan L."/>
            <person name="Leucker S."/>
        </authorList>
    </citation>
    <scope>NUCLEOTIDE SEQUENCE [LARGE SCALE GENOMIC DNA]</scope>
    <source>
        <strain evidence="10">S-RSF-IL-03</strain>
    </source>
</reference>
<feature type="domain" description="MacB-like periplasmic core" evidence="9">
    <location>
        <begin position="53"/>
        <end position="246"/>
    </location>
</feature>
<dbReference type="Pfam" id="PF02687">
    <property type="entry name" value="FtsX"/>
    <property type="match status" value="1"/>
</dbReference>
<keyword evidence="3 7" id="KW-0812">Transmembrane</keyword>
<name>A0A849SML2_UNCEI</name>
<feature type="transmembrane region" description="Helical" evidence="7">
    <location>
        <begin position="18"/>
        <end position="41"/>
    </location>
</feature>
<evidence type="ECO:0000313" key="10">
    <source>
        <dbReference type="EMBL" id="NOT33115.1"/>
    </source>
</evidence>
<dbReference type="Proteomes" id="UP000580839">
    <property type="component" value="Unassembled WGS sequence"/>
</dbReference>
<feature type="transmembrane region" description="Helical" evidence="7">
    <location>
        <begin position="371"/>
        <end position="396"/>
    </location>
</feature>
<evidence type="ECO:0000256" key="6">
    <source>
        <dbReference type="ARBA" id="ARBA00038076"/>
    </source>
</evidence>
<keyword evidence="5 7" id="KW-0472">Membrane</keyword>
<evidence type="ECO:0000313" key="11">
    <source>
        <dbReference type="Proteomes" id="UP000580839"/>
    </source>
</evidence>
<organism evidence="10 11">
    <name type="scientific">Eiseniibacteriota bacterium</name>
    <dbReference type="NCBI Taxonomy" id="2212470"/>
    <lineage>
        <taxon>Bacteria</taxon>
        <taxon>Candidatus Eiseniibacteriota</taxon>
    </lineage>
</organism>
<dbReference type="PANTHER" id="PTHR30572">
    <property type="entry name" value="MEMBRANE COMPONENT OF TRANSPORTER-RELATED"/>
    <property type="match status" value="1"/>
</dbReference>
<protein>
    <submittedName>
        <fullName evidence="10">FtsX-like permease family protein</fullName>
    </submittedName>
</protein>
<dbReference type="GO" id="GO:0005886">
    <property type="term" value="C:plasma membrane"/>
    <property type="evidence" value="ECO:0007669"/>
    <property type="project" value="UniProtKB-SubCell"/>
</dbReference>
<comment type="subcellular location">
    <subcellularLocation>
        <location evidence="1">Cell membrane</location>
        <topology evidence="1">Multi-pass membrane protein</topology>
    </subcellularLocation>
</comment>
<dbReference type="GO" id="GO:0022857">
    <property type="term" value="F:transmembrane transporter activity"/>
    <property type="evidence" value="ECO:0007669"/>
    <property type="project" value="TreeGrafter"/>
</dbReference>
<dbReference type="InterPro" id="IPR003838">
    <property type="entry name" value="ABC3_permease_C"/>
</dbReference>
<evidence type="ECO:0000259" key="8">
    <source>
        <dbReference type="Pfam" id="PF02687"/>
    </source>
</evidence>
<sequence length="410" mass="45191">MIAHYLKLVWNRRRANTLILVEILASFLVLCAIFGVVAYYATNWRRPLGFEYRDLWTVDVDIPQATLDDREANARALATSQRLLAIMNGTPQVTTAAPMPNMPYSGSISSTGVTLADGSLMQFLSNPTTPAGFDALKLELVAGRWIEPGDDALEFTPQVITLNMARRLFGRENPIGRTIDNYKDGQLEAPDKGWQERRVVGVIRTYRNGGEFNDVPYAAFRPQSMTDIDRGWVPWSYVIRASPGARATFEETLLKSLHAEAPEWTFTLHSAELERQRYIRGRLLPLAFGGTLAGFLILMVGMGLMGVLWQNVTSRTQELGLRRALGATASAVRNQIIGEIVVLTTIALFIGSALFLQLLLIGALASAGVGVFVSAIVASILVIVPFVIVCALYPGWLATQMEPSRALQYE</sequence>
<evidence type="ECO:0000259" key="9">
    <source>
        <dbReference type="Pfam" id="PF12704"/>
    </source>
</evidence>
<evidence type="ECO:0000256" key="1">
    <source>
        <dbReference type="ARBA" id="ARBA00004651"/>
    </source>
</evidence>
<evidence type="ECO:0000256" key="7">
    <source>
        <dbReference type="SAM" id="Phobius"/>
    </source>
</evidence>
<dbReference type="Pfam" id="PF12704">
    <property type="entry name" value="MacB_PCD"/>
    <property type="match status" value="1"/>
</dbReference>